<evidence type="ECO:0000313" key="1">
    <source>
        <dbReference type="EMBL" id="KAH6586436.1"/>
    </source>
</evidence>
<sequence length="127" mass="14857">MRRDVYVELQLLKDSHALIAKHNADLGTQLRLSPNSCYNINILKKQYAKILKKIDESLVKQEKISEAMRVSSDDVLKAKSVQLENHLRIFQSYNGAARRILWKHKYNKPLNAWVSEFLSTYLWNAEI</sequence>
<protein>
    <submittedName>
        <fullName evidence="1">Uncharacterized protein</fullName>
    </submittedName>
</protein>
<organism evidence="1 2">
    <name type="scientific">Batrachochytrium salamandrivorans</name>
    <dbReference type="NCBI Taxonomy" id="1357716"/>
    <lineage>
        <taxon>Eukaryota</taxon>
        <taxon>Fungi</taxon>
        <taxon>Fungi incertae sedis</taxon>
        <taxon>Chytridiomycota</taxon>
        <taxon>Chytridiomycota incertae sedis</taxon>
        <taxon>Chytridiomycetes</taxon>
        <taxon>Rhizophydiales</taxon>
        <taxon>Rhizophydiales incertae sedis</taxon>
        <taxon>Batrachochytrium</taxon>
    </lineage>
</organism>
<comment type="caution">
    <text evidence="1">The sequence shown here is derived from an EMBL/GenBank/DDBJ whole genome shotgun (WGS) entry which is preliminary data.</text>
</comment>
<dbReference type="EMBL" id="JAFCIX010000573">
    <property type="protein sequence ID" value="KAH6586436.1"/>
    <property type="molecule type" value="Genomic_DNA"/>
</dbReference>
<reference evidence="1 2" key="1">
    <citation type="submission" date="2021-02" db="EMBL/GenBank/DDBJ databases">
        <title>Variation within the Batrachochytrium salamandrivorans European outbreak.</title>
        <authorList>
            <person name="Kelly M."/>
            <person name="Pasmans F."/>
            <person name="Shea T.P."/>
            <person name="Munoz J.F."/>
            <person name="Carranza S."/>
            <person name="Cuomo C.A."/>
            <person name="Martel A."/>
        </authorList>
    </citation>
    <scope>NUCLEOTIDE SEQUENCE [LARGE SCALE GENOMIC DNA]</scope>
    <source>
        <strain evidence="1 2">AMFP18/2</strain>
    </source>
</reference>
<evidence type="ECO:0000313" key="2">
    <source>
        <dbReference type="Proteomes" id="UP001648503"/>
    </source>
</evidence>
<proteinExistence type="predicted"/>
<name>A0ABQ8ETQ1_9FUNG</name>
<accession>A0ABQ8ETQ1</accession>
<dbReference type="Proteomes" id="UP001648503">
    <property type="component" value="Unassembled WGS sequence"/>
</dbReference>
<keyword evidence="2" id="KW-1185">Reference proteome</keyword>
<gene>
    <name evidence="1" type="ORF">BASA50_000392</name>
</gene>